<dbReference type="AlphaFoldDB" id="A0A9Q0AKY9"/>
<keyword evidence="2" id="KW-0732">Signal</keyword>
<dbReference type="InterPro" id="IPR050904">
    <property type="entry name" value="Adhesion/Biosynth-related"/>
</dbReference>
<organism evidence="4 5">
    <name type="scientific">Neoarthrinium moseri</name>
    <dbReference type="NCBI Taxonomy" id="1658444"/>
    <lineage>
        <taxon>Eukaryota</taxon>
        <taxon>Fungi</taxon>
        <taxon>Dikarya</taxon>
        <taxon>Ascomycota</taxon>
        <taxon>Pezizomycotina</taxon>
        <taxon>Sordariomycetes</taxon>
        <taxon>Xylariomycetidae</taxon>
        <taxon>Amphisphaeriales</taxon>
        <taxon>Apiosporaceae</taxon>
        <taxon>Neoarthrinium</taxon>
    </lineage>
</organism>
<dbReference type="Pfam" id="PF02469">
    <property type="entry name" value="Fasciclin"/>
    <property type="match status" value="2"/>
</dbReference>
<dbReference type="GO" id="GO:0016236">
    <property type="term" value="P:macroautophagy"/>
    <property type="evidence" value="ECO:0007669"/>
    <property type="project" value="TreeGrafter"/>
</dbReference>
<dbReference type="SUPFAM" id="SSF82153">
    <property type="entry name" value="FAS1 domain"/>
    <property type="match status" value="2"/>
</dbReference>
<dbReference type="Gene3D" id="2.30.180.10">
    <property type="entry name" value="FAS1 domain"/>
    <property type="match status" value="2"/>
</dbReference>
<dbReference type="InterPro" id="IPR036378">
    <property type="entry name" value="FAS1_dom_sf"/>
</dbReference>
<protein>
    <recommendedName>
        <fullName evidence="3">FAS1 domain-containing protein</fullName>
    </recommendedName>
</protein>
<dbReference type="SMART" id="SM00554">
    <property type="entry name" value="FAS1"/>
    <property type="match status" value="2"/>
</dbReference>
<evidence type="ECO:0000259" key="3">
    <source>
        <dbReference type="PROSITE" id="PS50213"/>
    </source>
</evidence>
<feature type="domain" description="FAS1" evidence="3">
    <location>
        <begin position="21"/>
        <end position="168"/>
    </location>
</feature>
<dbReference type="EMBL" id="JAFIMR010000039">
    <property type="protein sequence ID" value="KAI1857728.1"/>
    <property type="molecule type" value="Genomic_DNA"/>
</dbReference>
<proteinExistence type="predicted"/>
<dbReference type="GO" id="GO:0000329">
    <property type="term" value="C:fungal-type vacuole membrane"/>
    <property type="evidence" value="ECO:0007669"/>
    <property type="project" value="TreeGrafter"/>
</dbReference>
<feature type="compositionally biased region" description="Low complexity" evidence="1">
    <location>
        <begin position="302"/>
        <end position="326"/>
    </location>
</feature>
<feature type="chain" id="PRO_5040170121" description="FAS1 domain-containing protein" evidence="2">
    <location>
        <begin position="18"/>
        <end position="381"/>
    </location>
</feature>
<comment type="caution">
    <text evidence="4">The sequence shown here is derived from an EMBL/GenBank/DDBJ whole genome shotgun (WGS) entry which is preliminary data.</text>
</comment>
<gene>
    <name evidence="4" type="ORF">JX265_011143</name>
</gene>
<evidence type="ECO:0000256" key="2">
    <source>
        <dbReference type="SAM" id="SignalP"/>
    </source>
</evidence>
<feature type="region of interest" description="Disordered" evidence="1">
    <location>
        <begin position="300"/>
        <end position="358"/>
    </location>
</feature>
<feature type="signal peptide" evidence="2">
    <location>
        <begin position="1"/>
        <end position="17"/>
    </location>
</feature>
<dbReference type="OrthoDB" id="286301at2759"/>
<accession>A0A9Q0AKY9</accession>
<keyword evidence="5" id="KW-1185">Reference proteome</keyword>
<evidence type="ECO:0000313" key="5">
    <source>
        <dbReference type="Proteomes" id="UP000829685"/>
    </source>
</evidence>
<dbReference type="PANTHER" id="PTHR10900:SF77">
    <property type="entry name" value="FI19380P1"/>
    <property type="match status" value="1"/>
</dbReference>
<dbReference type="FunFam" id="2.30.180.10:FF:000032">
    <property type="entry name" value="Fasciclin domain-containing protein, putative"/>
    <property type="match status" value="1"/>
</dbReference>
<name>A0A9Q0AKY9_9PEZI</name>
<dbReference type="InterPro" id="IPR000782">
    <property type="entry name" value="FAS1_domain"/>
</dbReference>
<feature type="compositionally biased region" description="Low complexity" evidence="1">
    <location>
        <begin position="334"/>
        <end position="358"/>
    </location>
</feature>
<reference evidence="4" key="1">
    <citation type="submission" date="2021-03" db="EMBL/GenBank/DDBJ databases">
        <title>Revisited historic fungal species revealed as producer of novel bioactive compounds through whole genome sequencing and comparative genomics.</title>
        <authorList>
            <person name="Vignolle G.A."/>
            <person name="Hochenegger N."/>
            <person name="Mach R.L."/>
            <person name="Mach-Aigner A.R."/>
            <person name="Javad Rahimi M."/>
            <person name="Salim K.A."/>
            <person name="Chan C.M."/>
            <person name="Lim L.B.L."/>
            <person name="Cai F."/>
            <person name="Druzhinina I.S."/>
            <person name="U'Ren J.M."/>
            <person name="Derntl C."/>
        </authorList>
    </citation>
    <scope>NUCLEOTIDE SEQUENCE</scope>
    <source>
        <strain evidence="4">TUCIM 5799</strain>
    </source>
</reference>
<evidence type="ECO:0000256" key="1">
    <source>
        <dbReference type="SAM" id="MobiDB-lite"/>
    </source>
</evidence>
<dbReference type="Proteomes" id="UP000829685">
    <property type="component" value="Unassembled WGS sequence"/>
</dbReference>
<feature type="domain" description="FAS1" evidence="3">
    <location>
        <begin position="171"/>
        <end position="297"/>
    </location>
</feature>
<evidence type="ECO:0000313" key="4">
    <source>
        <dbReference type="EMBL" id="KAI1857728.1"/>
    </source>
</evidence>
<sequence>MHLYHSLCLALAGIVSSQSTQSLTDALNGQNSSLSTLNSLLQSTGLGPALNNLRNVTLLAPNNDALSALLNNTDAAATLSDTGALTALLNYHVINGTFYADSFGNSSVFAATHLTNESYANVTGGQRVEARASDGSVVFFSAYKENATVVTPNVNFTGGTIHIIDSVLTIPMNVTDTLSKSNLTAAAGAIRTANLEKVLGDLRDVTIFAPNNDAFNAIGNLAANMSTDDLAKILGYHVINGTVAYSTDLRNQTVTSSSGQELRITVEDGAVFVNAARVTIPDLLVSNGVVHVINQVLNPANSTETPDATATSAPPAFSGASSGTAGVPFTSGISTPTTTVPAATSGGGAATSSTSNPGMPMKTGAVGAAALFGGAALFANL</sequence>
<dbReference type="PANTHER" id="PTHR10900">
    <property type="entry name" value="PERIOSTIN-RELATED"/>
    <property type="match status" value="1"/>
</dbReference>
<dbReference type="PROSITE" id="PS50213">
    <property type="entry name" value="FAS1"/>
    <property type="match status" value="2"/>
</dbReference>